<dbReference type="PROSITE" id="PS50005">
    <property type="entry name" value="TPR"/>
    <property type="match status" value="1"/>
</dbReference>
<keyword evidence="1" id="KW-0802">TPR repeat</keyword>
<dbReference type="Proteomes" id="UP001465668">
    <property type="component" value="Unassembled WGS sequence"/>
</dbReference>
<dbReference type="InterPro" id="IPR002182">
    <property type="entry name" value="NB-ARC"/>
</dbReference>
<gene>
    <name evidence="3" type="ORF">SCAR479_04891</name>
</gene>
<dbReference type="PANTHER" id="PTHR35205:SF1">
    <property type="entry name" value="ZU5 DOMAIN-CONTAINING PROTEIN"/>
    <property type="match status" value="1"/>
</dbReference>
<feature type="domain" description="NB-ARC" evidence="2">
    <location>
        <begin position="236"/>
        <end position="372"/>
    </location>
</feature>
<accession>A0ABR2Y4N0</accession>
<dbReference type="PANTHER" id="PTHR35205">
    <property type="entry name" value="NB-ARC AND TPR DOMAIN PROTEIN"/>
    <property type="match status" value="1"/>
</dbReference>
<dbReference type="EMBL" id="JARVKM010000004">
    <property type="protein sequence ID" value="KAK9781070.1"/>
    <property type="molecule type" value="Genomic_DNA"/>
</dbReference>
<dbReference type="Pfam" id="PF00931">
    <property type="entry name" value="NB-ARC"/>
    <property type="match status" value="1"/>
</dbReference>
<dbReference type="SMART" id="SM00028">
    <property type="entry name" value="TPR"/>
    <property type="match status" value="3"/>
</dbReference>
<evidence type="ECO:0000256" key="1">
    <source>
        <dbReference type="PROSITE-ProRule" id="PRU00339"/>
    </source>
</evidence>
<feature type="repeat" description="TPR" evidence="1">
    <location>
        <begin position="848"/>
        <end position="881"/>
    </location>
</feature>
<evidence type="ECO:0000313" key="3">
    <source>
        <dbReference type="EMBL" id="KAK9781070.1"/>
    </source>
</evidence>
<dbReference type="InterPro" id="IPR011990">
    <property type="entry name" value="TPR-like_helical_dom_sf"/>
</dbReference>
<dbReference type="SUPFAM" id="SSF52540">
    <property type="entry name" value="P-loop containing nucleoside triphosphate hydrolases"/>
    <property type="match status" value="1"/>
</dbReference>
<sequence>MSQSKSQSNLWEQAVARYTAQLDPDDVHLIKHNVSNPIQFIQTIKITRKSPRDERIPSSLEKLSSAVMLVSSVVPDFTSVAWSSIELLYNRSRGLDHISSTVDKFFVELGDSLPRLLGFELLAEHDWLNRCVLNYYSGVLDLFLEVNKYIKESTKKRYRIAGPLDPSPIFELIRELKKSKTEIEAEAVSVSLKQNHQLMEQVRRFMGRATMRPEVKLPCRFIRFSENPGFRGRAQMLSRMSDYLKPTPEGLKAYALYGLGGVGKTQLALKYVYSHFDTFKAIFWISADTNGKLTQGLFDAAQQLGLIPPSTVVDEEKYIKEFIAWLASCDDEWLIVFDNADDLEVLKPYWPPANKGSILVTSRDPAVLRRTWKGERMQCLDAFDAKDVFFSAIEQHILRTESNEHLADRILKDLGYLPLAINAATAVIIENECDLSDFISLCEENRAATEPFAHLEPDVANTDDERTLASVWNISLQRIHARSIHLLRILTYFDADAVPVKFLRDGSRAHKGTDYLAAMTTWLQVSRELRKQGLCSNANIYGDLASRPTGTAPIQPGIATHRLLLKTVFHRCSNSEKEIALEHAVAILKSEFPVVSDVAFRLSTRWRECHILLPQVEAVVNRCRAYDLQLPSELVPVLCACGRYLFERRSFKGAERLFSIAQQVCEEHGLREWPESQFVQRSLGGIILESSALRCDEAVVIFRDVVAHYEANSKPDGHILGLTYSDLAQALTAKGAYQEAIALCKKALVIIGNIEDDRSRRDNMFHVHHNMARIYEMQRLPDDALQLHYYQGDAQGNGLRQKHSVYGAWNLYAIGNCLQLQKDPRAMEMHVEALKIRQDLLGDHYYTAISYHKLGQLHLENGAYVDASEAFQEASRILDDPAGDTMAELARSLWYRSVALKLVPEEKNANELKERSVCIRNELMNEQRPVAGDWCNEDFDKLVVYYNR</sequence>
<dbReference type="SUPFAM" id="SSF48452">
    <property type="entry name" value="TPR-like"/>
    <property type="match status" value="1"/>
</dbReference>
<protein>
    <submittedName>
        <fullName evidence="3">NB-ARC domain-containing protein</fullName>
    </submittedName>
</protein>
<proteinExistence type="predicted"/>
<dbReference type="Pfam" id="PF13374">
    <property type="entry name" value="TPR_10"/>
    <property type="match status" value="1"/>
</dbReference>
<name>A0ABR2Y4N0_9PEZI</name>
<dbReference type="Gene3D" id="1.25.40.10">
    <property type="entry name" value="Tetratricopeptide repeat domain"/>
    <property type="match status" value="2"/>
</dbReference>
<dbReference type="InterPro" id="IPR019734">
    <property type="entry name" value="TPR_rpt"/>
</dbReference>
<dbReference type="Gene3D" id="3.40.50.300">
    <property type="entry name" value="P-loop containing nucleotide triphosphate hydrolases"/>
    <property type="match status" value="1"/>
</dbReference>
<comment type="caution">
    <text evidence="3">The sequence shown here is derived from an EMBL/GenBank/DDBJ whole genome shotgun (WGS) entry which is preliminary data.</text>
</comment>
<dbReference type="InterPro" id="IPR027417">
    <property type="entry name" value="P-loop_NTPase"/>
</dbReference>
<evidence type="ECO:0000313" key="4">
    <source>
        <dbReference type="Proteomes" id="UP001465668"/>
    </source>
</evidence>
<dbReference type="Pfam" id="PF13424">
    <property type="entry name" value="TPR_12"/>
    <property type="match status" value="1"/>
</dbReference>
<reference evidence="3 4" key="1">
    <citation type="submission" date="2024-02" db="EMBL/GenBank/DDBJ databases">
        <title>First draft genome assembly of two strains of Seiridium cardinale.</title>
        <authorList>
            <person name="Emiliani G."/>
            <person name="Scali E."/>
        </authorList>
    </citation>
    <scope>NUCLEOTIDE SEQUENCE [LARGE SCALE GENOMIC DNA]</scope>
    <source>
        <strain evidence="3 4">BM-138-000479</strain>
    </source>
</reference>
<keyword evidence="4" id="KW-1185">Reference proteome</keyword>
<organism evidence="3 4">
    <name type="scientific">Seiridium cardinale</name>
    <dbReference type="NCBI Taxonomy" id="138064"/>
    <lineage>
        <taxon>Eukaryota</taxon>
        <taxon>Fungi</taxon>
        <taxon>Dikarya</taxon>
        <taxon>Ascomycota</taxon>
        <taxon>Pezizomycotina</taxon>
        <taxon>Sordariomycetes</taxon>
        <taxon>Xylariomycetidae</taxon>
        <taxon>Amphisphaeriales</taxon>
        <taxon>Sporocadaceae</taxon>
        <taxon>Seiridium</taxon>
    </lineage>
</organism>
<evidence type="ECO:0000259" key="2">
    <source>
        <dbReference type="Pfam" id="PF00931"/>
    </source>
</evidence>